<feature type="non-terminal residue" evidence="1">
    <location>
        <position position="1"/>
    </location>
</feature>
<reference evidence="1" key="1">
    <citation type="submission" date="2015-11" db="EMBL/GenBank/DDBJ databases">
        <title>De novo transcriptome assembly of four potential Pierce s Disease insect vectors from Arizona vineyards.</title>
        <authorList>
            <person name="Tassone E.E."/>
        </authorList>
    </citation>
    <scope>NUCLEOTIDE SEQUENCE</scope>
</reference>
<sequence length="108" mass="12861">EMPWDFLIQKKMAVRRDVERGVEKKEAVERRKEESAERWQRRWMETTKGRETYAFWEDIKKRQELRVELDHYLSQFLTGHGNFAAKLASFGQCGGSIPAVRGENQTER</sequence>
<protein>
    <submittedName>
        <fullName evidence="1">Uncharacterized protein</fullName>
    </submittedName>
</protein>
<feature type="non-terminal residue" evidence="1">
    <location>
        <position position="108"/>
    </location>
</feature>
<proteinExistence type="predicted"/>
<dbReference type="EMBL" id="GECU01007968">
    <property type="protein sequence ID" value="JAS99738.1"/>
    <property type="molecule type" value="Transcribed_RNA"/>
</dbReference>
<evidence type="ECO:0000313" key="1">
    <source>
        <dbReference type="EMBL" id="JAS99738.1"/>
    </source>
</evidence>
<name>A0A1B6JKJ4_9HEMI</name>
<gene>
    <name evidence="1" type="ORF">g.57891</name>
</gene>
<organism evidence="1">
    <name type="scientific">Homalodisca liturata</name>
    <dbReference type="NCBI Taxonomy" id="320908"/>
    <lineage>
        <taxon>Eukaryota</taxon>
        <taxon>Metazoa</taxon>
        <taxon>Ecdysozoa</taxon>
        <taxon>Arthropoda</taxon>
        <taxon>Hexapoda</taxon>
        <taxon>Insecta</taxon>
        <taxon>Pterygota</taxon>
        <taxon>Neoptera</taxon>
        <taxon>Paraneoptera</taxon>
        <taxon>Hemiptera</taxon>
        <taxon>Auchenorrhyncha</taxon>
        <taxon>Membracoidea</taxon>
        <taxon>Cicadellidae</taxon>
        <taxon>Cicadellinae</taxon>
        <taxon>Proconiini</taxon>
        <taxon>Homalodisca</taxon>
    </lineage>
</organism>
<accession>A0A1B6JKJ4</accession>
<dbReference type="AlphaFoldDB" id="A0A1B6JKJ4"/>